<dbReference type="EMBL" id="BARU01005305">
    <property type="protein sequence ID" value="GAH34398.1"/>
    <property type="molecule type" value="Genomic_DNA"/>
</dbReference>
<protein>
    <recommendedName>
        <fullName evidence="1">Peptidoglycan binding-like domain-containing protein</fullName>
    </recommendedName>
</protein>
<feature type="domain" description="Peptidoglycan binding-like" evidence="1">
    <location>
        <begin position="308"/>
        <end position="365"/>
    </location>
</feature>
<gene>
    <name evidence="2" type="ORF">S03H2_10298</name>
</gene>
<dbReference type="InterPro" id="IPR017853">
    <property type="entry name" value="GH"/>
</dbReference>
<dbReference type="Gene3D" id="1.10.101.10">
    <property type="entry name" value="PGBD-like superfamily/PGBD"/>
    <property type="match status" value="1"/>
</dbReference>
<dbReference type="Pfam" id="PF01471">
    <property type="entry name" value="PG_binding_1"/>
    <property type="match status" value="1"/>
</dbReference>
<sequence length="396" mass="45309">MYSIGQDHCQNGIAHKDLQIASHRIDHKIEWNLSDGELKHLLLYGVHKDGFYTRDDINLDYILDECKAEGIVPMINNNAPYLDRNIPVAEYARRCRLIDLILYEYGFKKAFTSVINEPGKFYDTPGYCPYVNASKKAVKYFPIVAGNDEYNMLDWNFLLDNANFDYLGVHPLSSLGYPPNYNMLASWASMAKARGRGVMATEAGPWFKSYSSSEGWAVIKNIILKCKYHGYEAVCIVCVDINEDHPILGFRRFDKNYTRLVHTSPYWDDFINLVNREGSKYKEEVKEGVKDGMIIKTIGHKTTDVKSGYGVKLLHELLINRGYINEDDIGSMFVYDSKTKAAVENFQTDLGITVDGRIGRQTWRKFISKIPEAAVKKDFQFNLEVVMSPYNLKGDT</sequence>
<dbReference type="AlphaFoldDB" id="X1GN10"/>
<evidence type="ECO:0000259" key="1">
    <source>
        <dbReference type="Pfam" id="PF01471"/>
    </source>
</evidence>
<dbReference type="SUPFAM" id="SSF51445">
    <property type="entry name" value="(Trans)glycosidases"/>
    <property type="match status" value="1"/>
</dbReference>
<accession>X1GN10</accession>
<dbReference type="InterPro" id="IPR036366">
    <property type="entry name" value="PGBDSf"/>
</dbReference>
<name>X1GN10_9ZZZZ</name>
<evidence type="ECO:0000313" key="2">
    <source>
        <dbReference type="EMBL" id="GAH34398.1"/>
    </source>
</evidence>
<dbReference type="SUPFAM" id="SSF47090">
    <property type="entry name" value="PGBD-like"/>
    <property type="match status" value="1"/>
</dbReference>
<reference evidence="2" key="1">
    <citation type="journal article" date="2014" name="Front. Microbiol.">
        <title>High frequency of phylogenetically diverse reductive dehalogenase-homologous genes in deep subseafloor sedimentary metagenomes.</title>
        <authorList>
            <person name="Kawai M."/>
            <person name="Futagami T."/>
            <person name="Toyoda A."/>
            <person name="Takaki Y."/>
            <person name="Nishi S."/>
            <person name="Hori S."/>
            <person name="Arai W."/>
            <person name="Tsubouchi T."/>
            <person name="Morono Y."/>
            <person name="Uchiyama I."/>
            <person name="Ito T."/>
            <person name="Fujiyama A."/>
            <person name="Inagaki F."/>
            <person name="Takami H."/>
        </authorList>
    </citation>
    <scope>NUCLEOTIDE SEQUENCE</scope>
    <source>
        <strain evidence="2">Expedition CK06-06</strain>
    </source>
</reference>
<organism evidence="2">
    <name type="scientific">marine sediment metagenome</name>
    <dbReference type="NCBI Taxonomy" id="412755"/>
    <lineage>
        <taxon>unclassified sequences</taxon>
        <taxon>metagenomes</taxon>
        <taxon>ecological metagenomes</taxon>
    </lineage>
</organism>
<proteinExistence type="predicted"/>
<dbReference type="InterPro" id="IPR002477">
    <property type="entry name" value="Peptidoglycan-bd-like"/>
</dbReference>
<dbReference type="InterPro" id="IPR036365">
    <property type="entry name" value="PGBD-like_sf"/>
</dbReference>
<comment type="caution">
    <text evidence="2">The sequence shown here is derived from an EMBL/GenBank/DDBJ whole genome shotgun (WGS) entry which is preliminary data.</text>
</comment>